<keyword evidence="1" id="KW-0597">Phosphoprotein</keyword>
<organism evidence="7">
    <name type="scientific">Emericella variicolor</name>
    <name type="common">Aspergillus stellatus</name>
    <dbReference type="NCBI Taxonomy" id="1549217"/>
    <lineage>
        <taxon>Eukaryota</taxon>
        <taxon>Fungi</taxon>
        <taxon>Dikarya</taxon>
        <taxon>Ascomycota</taxon>
        <taxon>Pezizomycotina</taxon>
        <taxon>Eurotiomycetes</taxon>
        <taxon>Eurotiomycetidae</taxon>
        <taxon>Eurotiales</taxon>
        <taxon>Aspergillaceae</taxon>
        <taxon>Aspergillus</taxon>
        <taxon>Aspergillus subgen. Nidulantes</taxon>
    </lineage>
</organism>
<name>A0A1V1FTA3_EMEVA</name>
<dbReference type="AlphaFoldDB" id="A0A1V1FTA3"/>
<evidence type="ECO:0000259" key="6">
    <source>
        <dbReference type="Pfam" id="PF21314"/>
    </source>
</evidence>
<dbReference type="Pfam" id="PF21314">
    <property type="entry name" value="TM_ErbB1"/>
    <property type="match status" value="1"/>
</dbReference>
<dbReference type="GO" id="GO:0005524">
    <property type="term" value="F:ATP binding"/>
    <property type="evidence" value="ECO:0007669"/>
    <property type="project" value="UniProtKB-KW"/>
</dbReference>
<feature type="domain" description="Epidermal growth factor receptor-like transmembrane-juxtamembrane segment" evidence="6">
    <location>
        <begin position="165"/>
        <end position="194"/>
    </location>
</feature>
<dbReference type="EMBL" id="LC127211">
    <property type="protein sequence ID" value="BAX09279.1"/>
    <property type="molecule type" value="Genomic_DNA"/>
</dbReference>
<accession>A0A1V1FTA3</accession>
<dbReference type="InterPro" id="IPR049328">
    <property type="entry name" value="TM_ErbB1"/>
</dbReference>
<evidence type="ECO:0000256" key="4">
    <source>
        <dbReference type="SAM" id="MobiDB-lite"/>
    </source>
</evidence>
<sequence length="257" mass="26756">MSNYDPPYGYGLRRNGTCLASEEDCGNPWGDWYNCCPENTHCSANNTCCPTDSDCSVAIAEDPHCANNATWDLYDSEGYFCCLSSSNGFLAGGLEFNGSETTGVGCADGYPEGESNSVLLPVARGTASASTSASATPSATGSPTNTPTTLPESDSDKSSNNTGAIVGGVIGGCAGLTLIAILAWFLWRRRRQQKAASSAPLMNPGAVGAPPKEAYGVYGPEQGGVYEAELDNNVVRAELYGGDNSMAHELPATSMRQ</sequence>
<dbReference type="PANTHER" id="PTHR16861">
    <property type="entry name" value="GLYCOPROTEIN 38"/>
    <property type="match status" value="1"/>
</dbReference>
<keyword evidence="2" id="KW-0547">Nucleotide-binding</keyword>
<reference evidence="7" key="1">
    <citation type="journal article" date="2016" name="Org. Lett.">
        <title>Multiple oxidative modifications in the ophiobolin biosynthesis: P450 oxidations found in genome mining.</title>
        <authorList>
            <person name="Narita K."/>
            <person name="Chiba R."/>
            <person name="Minami A."/>
            <person name="Kodama M."/>
            <person name="Fujii I."/>
            <person name="Gomi K."/>
            <person name="Oikawa H."/>
        </authorList>
    </citation>
    <scope>NUCLEOTIDE SEQUENCE</scope>
    <source>
        <strain evidence="7">GF10</strain>
    </source>
</reference>
<feature type="transmembrane region" description="Helical" evidence="5">
    <location>
        <begin position="164"/>
        <end position="187"/>
    </location>
</feature>
<keyword evidence="3" id="KW-0067">ATP-binding</keyword>
<protein>
    <recommendedName>
        <fullName evidence="6">Epidermal growth factor receptor-like transmembrane-juxtamembrane segment domain-containing protein</fullName>
    </recommendedName>
</protein>
<keyword evidence="5" id="KW-0812">Transmembrane</keyword>
<evidence type="ECO:0000256" key="5">
    <source>
        <dbReference type="SAM" id="Phobius"/>
    </source>
</evidence>
<evidence type="ECO:0000256" key="1">
    <source>
        <dbReference type="ARBA" id="ARBA00022553"/>
    </source>
</evidence>
<proteinExistence type="predicted"/>
<feature type="compositionally biased region" description="Low complexity" evidence="4">
    <location>
        <begin position="130"/>
        <end position="149"/>
    </location>
</feature>
<feature type="region of interest" description="Disordered" evidence="4">
    <location>
        <begin position="130"/>
        <end position="160"/>
    </location>
</feature>
<evidence type="ECO:0000256" key="3">
    <source>
        <dbReference type="ARBA" id="ARBA00022840"/>
    </source>
</evidence>
<evidence type="ECO:0000313" key="7">
    <source>
        <dbReference type="EMBL" id="BAX09279.1"/>
    </source>
</evidence>
<dbReference type="PANTHER" id="PTHR16861:SF4">
    <property type="entry name" value="SH3 DOMAIN PROTEIN (AFU_ORTHOLOGUE AFUA_1G13610)"/>
    <property type="match status" value="1"/>
</dbReference>
<dbReference type="Gene3D" id="1.20.5.510">
    <property type="entry name" value="Single helix bin"/>
    <property type="match status" value="1"/>
</dbReference>
<keyword evidence="5" id="KW-0472">Membrane</keyword>
<keyword evidence="5" id="KW-1133">Transmembrane helix</keyword>
<evidence type="ECO:0000256" key="2">
    <source>
        <dbReference type="ARBA" id="ARBA00022741"/>
    </source>
</evidence>